<dbReference type="PANTHER" id="PTHR30158">
    <property type="entry name" value="ACRA/E-RELATED COMPONENT OF DRUG EFFLUX TRANSPORTER"/>
    <property type="match status" value="1"/>
</dbReference>
<feature type="signal peptide" evidence="5">
    <location>
        <begin position="1"/>
        <end position="28"/>
    </location>
</feature>
<dbReference type="SUPFAM" id="SSF111369">
    <property type="entry name" value="HlyD-like secretion proteins"/>
    <property type="match status" value="1"/>
</dbReference>
<evidence type="ECO:0000313" key="11">
    <source>
        <dbReference type="Proteomes" id="UP001589814"/>
    </source>
</evidence>
<dbReference type="InterPro" id="IPR058626">
    <property type="entry name" value="MdtA-like_b-barrel"/>
</dbReference>
<feature type="domain" description="Multidrug resistance protein MdtA-like beta-barrel" evidence="8">
    <location>
        <begin position="216"/>
        <end position="304"/>
    </location>
</feature>
<dbReference type="Gene3D" id="2.40.420.20">
    <property type="match status" value="1"/>
</dbReference>
<dbReference type="InterPro" id="IPR058625">
    <property type="entry name" value="MdtA-like_BSH"/>
</dbReference>
<protein>
    <submittedName>
        <fullName evidence="10">Efflux RND transporter periplasmic adaptor subunit</fullName>
    </submittedName>
</protein>
<evidence type="ECO:0000313" key="10">
    <source>
        <dbReference type="EMBL" id="MFC0268486.1"/>
    </source>
</evidence>
<evidence type="ECO:0000259" key="9">
    <source>
        <dbReference type="Pfam" id="PF25967"/>
    </source>
</evidence>
<dbReference type="NCBIfam" id="TIGR01730">
    <property type="entry name" value="RND_mfp"/>
    <property type="match status" value="1"/>
</dbReference>
<feature type="coiled-coil region" evidence="3">
    <location>
        <begin position="112"/>
        <end position="177"/>
    </location>
</feature>
<sequence length="441" mass="46867">MNHKLAGWSRRWALPAACALLLSACSGGGEGQQGQQQGQQQQPPKQAEVLSVEPRDLELDKSYPAMVRSDRSVDLVARVDGYLESQNFEPGEMVEQGQTLFVIEQAPYEAAVAQARADVQSARASNTEAQRNYERYERLYNTGSISQQQLDQALSNRNTARAAVAQAQAALESAQIDLGYTEVTSPTEGYVSLNQVNVGNYVPVQTLLASVTPVDPLEVRFALPQDDAFALRRQRGMQDAPQIVPELDFPFETGGMKDRSALTGDLNFLGSQVDQSTSTISARAVFDNPGQLFLPGQFVRVRLRNLMRFNVIAVPEIAVTEGLKGPQVMVLSDDNTAQNRFVSLGAQARGWVIITDGLQSGERVIVSNIGGISTGNTIDPQPFNGLEDQMPQDESGSSAGQDGGSGQGGGSGQQGSSGGGASGQSGGASGQGSGDSRGQNQ</sequence>
<feature type="domain" description="Multidrug resistance protein MdtA-like alpha-helical hairpin" evidence="6">
    <location>
        <begin position="112"/>
        <end position="181"/>
    </location>
</feature>
<keyword evidence="3" id="KW-0175">Coiled coil</keyword>
<feature type="compositionally biased region" description="Gly residues" evidence="4">
    <location>
        <begin position="401"/>
        <end position="435"/>
    </location>
</feature>
<organism evidence="10 11">
    <name type="scientific">Kushneria aurantia</name>
    <dbReference type="NCBI Taxonomy" id="504092"/>
    <lineage>
        <taxon>Bacteria</taxon>
        <taxon>Pseudomonadati</taxon>
        <taxon>Pseudomonadota</taxon>
        <taxon>Gammaproteobacteria</taxon>
        <taxon>Oceanospirillales</taxon>
        <taxon>Halomonadaceae</taxon>
        <taxon>Kushneria</taxon>
    </lineage>
</organism>
<comment type="subcellular location">
    <subcellularLocation>
        <location evidence="1">Cell inner membrane</location>
        <topology evidence="1">Lipid-anchor</topology>
    </subcellularLocation>
</comment>
<keyword evidence="5" id="KW-0732">Signal</keyword>
<keyword evidence="11" id="KW-1185">Reference proteome</keyword>
<feature type="chain" id="PRO_5046515844" evidence="5">
    <location>
        <begin position="29"/>
        <end position="441"/>
    </location>
</feature>
<name>A0ABV6G4C7_9GAMM</name>
<dbReference type="Pfam" id="PF25876">
    <property type="entry name" value="HH_MFP_RND"/>
    <property type="match status" value="1"/>
</dbReference>
<evidence type="ECO:0000259" key="6">
    <source>
        <dbReference type="Pfam" id="PF25876"/>
    </source>
</evidence>
<evidence type="ECO:0000259" key="8">
    <source>
        <dbReference type="Pfam" id="PF25944"/>
    </source>
</evidence>
<dbReference type="Gene3D" id="2.40.30.170">
    <property type="match status" value="1"/>
</dbReference>
<dbReference type="RefSeq" id="WP_019950356.1">
    <property type="nucleotide sequence ID" value="NZ_JBHLVX010000042.1"/>
</dbReference>
<feature type="domain" description="Multidrug resistance protein MdtA-like C-terminal permuted SH3" evidence="9">
    <location>
        <begin position="310"/>
        <end position="369"/>
    </location>
</feature>
<dbReference type="Gene3D" id="1.10.287.470">
    <property type="entry name" value="Helix hairpin bin"/>
    <property type="match status" value="1"/>
</dbReference>
<evidence type="ECO:0000256" key="4">
    <source>
        <dbReference type="SAM" id="MobiDB-lite"/>
    </source>
</evidence>
<feature type="region of interest" description="Disordered" evidence="4">
    <location>
        <begin position="29"/>
        <end position="49"/>
    </location>
</feature>
<dbReference type="EMBL" id="JBHLVX010000042">
    <property type="protein sequence ID" value="MFC0268486.1"/>
    <property type="molecule type" value="Genomic_DNA"/>
</dbReference>
<evidence type="ECO:0000256" key="1">
    <source>
        <dbReference type="ARBA" id="ARBA00004519"/>
    </source>
</evidence>
<dbReference type="Gene3D" id="2.40.50.100">
    <property type="match status" value="1"/>
</dbReference>
<accession>A0ABV6G4C7</accession>
<dbReference type="InterPro" id="IPR058624">
    <property type="entry name" value="MdtA-like_HH"/>
</dbReference>
<dbReference type="Pfam" id="PF25967">
    <property type="entry name" value="RND-MFP_C"/>
    <property type="match status" value="1"/>
</dbReference>
<dbReference type="InterPro" id="IPR058627">
    <property type="entry name" value="MdtA-like_C"/>
</dbReference>
<dbReference type="PROSITE" id="PS51257">
    <property type="entry name" value="PROKAR_LIPOPROTEIN"/>
    <property type="match status" value="1"/>
</dbReference>
<reference evidence="10 11" key="1">
    <citation type="submission" date="2024-09" db="EMBL/GenBank/DDBJ databases">
        <authorList>
            <person name="Sun Q."/>
            <person name="Mori K."/>
        </authorList>
    </citation>
    <scope>NUCLEOTIDE SEQUENCE [LARGE SCALE GENOMIC DNA]</scope>
    <source>
        <strain evidence="10 11">CCM 7415</strain>
    </source>
</reference>
<proteinExistence type="inferred from homology"/>
<dbReference type="Pfam" id="PF25917">
    <property type="entry name" value="BSH_RND"/>
    <property type="match status" value="1"/>
</dbReference>
<dbReference type="Pfam" id="PF25944">
    <property type="entry name" value="Beta-barrel_RND"/>
    <property type="match status" value="1"/>
</dbReference>
<gene>
    <name evidence="10" type="ORF">ACFFHW_10915</name>
</gene>
<evidence type="ECO:0000259" key="7">
    <source>
        <dbReference type="Pfam" id="PF25917"/>
    </source>
</evidence>
<dbReference type="InterPro" id="IPR006143">
    <property type="entry name" value="RND_pump_MFP"/>
</dbReference>
<evidence type="ECO:0000256" key="3">
    <source>
        <dbReference type="SAM" id="Coils"/>
    </source>
</evidence>
<feature type="domain" description="Multidrug resistance protein MdtA-like barrel-sandwich hybrid" evidence="7">
    <location>
        <begin position="71"/>
        <end position="203"/>
    </location>
</feature>
<dbReference type="Proteomes" id="UP001589814">
    <property type="component" value="Unassembled WGS sequence"/>
</dbReference>
<evidence type="ECO:0000256" key="5">
    <source>
        <dbReference type="SAM" id="SignalP"/>
    </source>
</evidence>
<comment type="similarity">
    <text evidence="2">Belongs to the membrane fusion protein (MFP) (TC 8.A.1) family.</text>
</comment>
<feature type="region of interest" description="Disordered" evidence="4">
    <location>
        <begin position="371"/>
        <end position="441"/>
    </location>
</feature>
<comment type="caution">
    <text evidence="10">The sequence shown here is derived from an EMBL/GenBank/DDBJ whole genome shotgun (WGS) entry which is preliminary data.</text>
</comment>
<feature type="compositionally biased region" description="Low complexity" evidence="4">
    <location>
        <begin position="33"/>
        <end position="42"/>
    </location>
</feature>
<evidence type="ECO:0000256" key="2">
    <source>
        <dbReference type="ARBA" id="ARBA00009477"/>
    </source>
</evidence>